<feature type="transmembrane region" description="Helical" evidence="1">
    <location>
        <begin position="64"/>
        <end position="86"/>
    </location>
</feature>
<keyword evidence="4" id="KW-1185">Reference proteome</keyword>
<reference evidence="3 4" key="1">
    <citation type="submission" date="2018-05" db="EMBL/GenBank/DDBJ databases">
        <title>Chitinophaga sp. K3CV102501T nov., isolated from isolated from a monsoon evergreen broad-leaved forest soil.</title>
        <authorList>
            <person name="Lv Y."/>
        </authorList>
    </citation>
    <scope>NUCLEOTIDE SEQUENCE [LARGE SCALE GENOMIC DNA]</scope>
    <source>
        <strain evidence="3 4">GDMCC 1.1325</strain>
    </source>
</reference>
<feature type="transmembrane region" description="Helical" evidence="1">
    <location>
        <begin position="32"/>
        <end position="52"/>
    </location>
</feature>
<keyword evidence="1" id="KW-0812">Transmembrane</keyword>
<dbReference type="InterPro" id="IPR046947">
    <property type="entry name" value="LytR-like"/>
</dbReference>
<dbReference type="SMART" id="SM00850">
    <property type="entry name" value="LytTR"/>
    <property type="match status" value="1"/>
</dbReference>
<feature type="domain" description="HTH LytTR-type" evidence="2">
    <location>
        <begin position="206"/>
        <end position="307"/>
    </location>
</feature>
<name>A0A365XZ64_9BACT</name>
<dbReference type="OrthoDB" id="1118393at2"/>
<proteinExistence type="predicted"/>
<feature type="transmembrane region" description="Helical" evidence="1">
    <location>
        <begin position="136"/>
        <end position="155"/>
    </location>
</feature>
<evidence type="ECO:0000313" key="3">
    <source>
        <dbReference type="EMBL" id="RBL91676.1"/>
    </source>
</evidence>
<dbReference type="EMBL" id="QFFJ01000001">
    <property type="protein sequence ID" value="RBL91676.1"/>
    <property type="molecule type" value="Genomic_DNA"/>
</dbReference>
<comment type="caution">
    <text evidence="3">The sequence shown here is derived from an EMBL/GenBank/DDBJ whole genome shotgun (WGS) entry which is preliminary data.</text>
</comment>
<evidence type="ECO:0000256" key="1">
    <source>
        <dbReference type="SAM" id="Phobius"/>
    </source>
</evidence>
<keyword evidence="1" id="KW-1133">Transmembrane helix</keyword>
<dbReference type="PROSITE" id="PS50930">
    <property type="entry name" value="HTH_LYTTR"/>
    <property type="match status" value="1"/>
</dbReference>
<accession>A0A365XZ64</accession>
<gene>
    <name evidence="3" type="ORF">DF182_03425</name>
</gene>
<keyword evidence="1" id="KW-0472">Membrane</keyword>
<dbReference type="GO" id="GO:0003677">
    <property type="term" value="F:DNA binding"/>
    <property type="evidence" value="ECO:0007669"/>
    <property type="project" value="InterPro"/>
</dbReference>
<dbReference type="InterPro" id="IPR007492">
    <property type="entry name" value="LytTR_DNA-bd_dom"/>
</dbReference>
<dbReference type="PANTHER" id="PTHR37299:SF1">
    <property type="entry name" value="STAGE 0 SPORULATION PROTEIN A HOMOLOG"/>
    <property type="match status" value="1"/>
</dbReference>
<dbReference type="Gene3D" id="2.40.50.1020">
    <property type="entry name" value="LytTr DNA-binding domain"/>
    <property type="match status" value="1"/>
</dbReference>
<dbReference type="Proteomes" id="UP000253410">
    <property type="component" value="Unassembled WGS sequence"/>
</dbReference>
<organism evidence="3 4">
    <name type="scientific">Chitinophaga flava</name>
    <dbReference type="NCBI Taxonomy" id="2259036"/>
    <lineage>
        <taxon>Bacteria</taxon>
        <taxon>Pseudomonadati</taxon>
        <taxon>Bacteroidota</taxon>
        <taxon>Chitinophagia</taxon>
        <taxon>Chitinophagales</taxon>
        <taxon>Chitinophagaceae</taxon>
        <taxon>Chitinophaga</taxon>
    </lineage>
</organism>
<feature type="transmembrane region" description="Helical" evidence="1">
    <location>
        <begin position="98"/>
        <end position="121"/>
    </location>
</feature>
<dbReference type="AlphaFoldDB" id="A0A365XZ64"/>
<evidence type="ECO:0000259" key="2">
    <source>
        <dbReference type="PROSITE" id="PS50930"/>
    </source>
</evidence>
<protein>
    <recommendedName>
        <fullName evidence="2">HTH LytTR-type domain-containing protein</fullName>
    </recommendedName>
</protein>
<evidence type="ECO:0000313" key="4">
    <source>
        <dbReference type="Proteomes" id="UP000253410"/>
    </source>
</evidence>
<dbReference type="RefSeq" id="WP_113614274.1">
    <property type="nucleotide sequence ID" value="NZ_QFFJ01000001.1"/>
</dbReference>
<dbReference type="GO" id="GO:0000156">
    <property type="term" value="F:phosphorelay response regulator activity"/>
    <property type="evidence" value="ECO:0007669"/>
    <property type="project" value="InterPro"/>
</dbReference>
<sequence length="308" mass="35054">MKSLPTLPLIAKFATEQPRFSLLDPVRNRIELIAFCSIFCFLFMYIFLPFNINMWYEGQHLSLAPLFGIFTVCGMTALGISQFLLFKWKLRRKLTNATYLFWFLGEIALVTAIVTAVDVLITDTFFLTWGEFANTLRYTALILPLPYLISLLWFFSREKCAQLKSLEKEGSPAAVITPSAPVAESTSARSTADTCLQIRDEHDKVVLSVHPARLLMIKAEDNYVHLFYRSGQTISKELVRTSLKKMETQLAAVGFIRAHRSYLVNMSRVVLFKKNTKGHYLHIEGLEEMPVPVSVTYLPLFQSAFNGS</sequence>
<dbReference type="PANTHER" id="PTHR37299">
    <property type="entry name" value="TRANSCRIPTIONAL REGULATOR-RELATED"/>
    <property type="match status" value="1"/>
</dbReference>
<dbReference type="Pfam" id="PF04397">
    <property type="entry name" value="LytTR"/>
    <property type="match status" value="1"/>
</dbReference>